<proteinExistence type="predicted"/>
<organism evidence="2 3">
    <name type="scientific">Mytilus galloprovincialis</name>
    <name type="common">Mediterranean mussel</name>
    <dbReference type="NCBI Taxonomy" id="29158"/>
    <lineage>
        <taxon>Eukaryota</taxon>
        <taxon>Metazoa</taxon>
        <taxon>Spiralia</taxon>
        <taxon>Lophotrochozoa</taxon>
        <taxon>Mollusca</taxon>
        <taxon>Bivalvia</taxon>
        <taxon>Autobranchia</taxon>
        <taxon>Pteriomorphia</taxon>
        <taxon>Mytilida</taxon>
        <taxon>Mytiloidea</taxon>
        <taxon>Mytilidae</taxon>
        <taxon>Mytilinae</taxon>
        <taxon>Mytilus</taxon>
    </lineage>
</organism>
<keyword evidence="3" id="KW-1185">Reference proteome</keyword>
<protein>
    <submittedName>
        <fullName evidence="2">Uncharacterized protein</fullName>
    </submittedName>
</protein>
<evidence type="ECO:0000256" key="1">
    <source>
        <dbReference type="SAM" id="MobiDB-lite"/>
    </source>
</evidence>
<dbReference type="Proteomes" id="UP000596742">
    <property type="component" value="Unassembled WGS sequence"/>
</dbReference>
<dbReference type="EMBL" id="UYJE01006961">
    <property type="protein sequence ID" value="VDI50563.1"/>
    <property type="molecule type" value="Genomic_DNA"/>
</dbReference>
<dbReference type="OrthoDB" id="6159571at2759"/>
<dbReference type="AlphaFoldDB" id="A0A8B6FK78"/>
<evidence type="ECO:0000313" key="2">
    <source>
        <dbReference type="EMBL" id="VDI50563.1"/>
    </source>
</evidence>
<reference evidence="2" key="1">
    <citation type="submission" date="2018-11" db="EMBL/GenBank/DDBJ databases">
        <authorList>
            <person name="Alioto T."/>
            <person name="Alioto T."/>
        </authorList>
    </citation>
    <scope>NUCLEOTIDE SEQUENCE</scope>
</reference>
<feature type="compositionally biased region" description="Basic and acidic residues" evidence="1">
    <location>
        <begin position="132"/>
        <end position="145"/>
    </location>
</feature>
<evidence type="ECO:0000313" key="3">
    <source>
        <dbReference type="Proteomes" id="UP000596742"/>
    </source>
</evidence>
<name>A0A8B6FK78_MYTGA</name>
<sequence length="145" mass="16651">MDQEKAKDKRGSSRFSRNETLLLLRFYIAHPGDFDSIMGEMKENLNHMQQSTREFYLQNDGKNIKQRLREKFHRLSANRLKETNLEISDSSLPGPSIPDHSIDSPPSPCTTLKPSKTTTREDNEVPGTSGRTRTENDVDEDVRLM</sequence>
<gene>
    <name evidence="2" type="ORF">MGAL_10B025410</name>
</gene>
<comment type="caution">
    <text evidence="2">The sequence shown here is derived from an EMBL/GenBank/DDBJ whole genome shotgun (WGS) entry which is preliminary data.</text>
</comment>
<feature type="region of interest" description="Disordered" evidence="1">
    <location>
        <begin position="80"/>
        <end position="145"/>
    </location>
</feature>
<accession>A0A8B6FK78</accession>